<dbReference type="SUPFAM" id="SSF52091">
    <property type="entry name" value="SpoIIaa-like"/>
    <property type="match status" value="1"/>
</dbReference>
<accession>A0A099KP82</accession>
<dbReference type="InterPro" id="IPR036513">
    <property type="entry name" value="STAS_dom_sf"/>
</dbReference>
<dbReference type="AlphaFoldDB" id="A0A099KP82"/>
<protein>
    <recommendedName>
        <fullName evidence="3">STAS/SEC14 domain-containing protein</fullName>
    </recommendedName>
</protein>
<dbReference type="Gene3D" id="3.40.50.10600">
    <property type="entry name" value="SpoIIaa-like domains"/>
    <property type="match status" value="1"/>
</dbReference>
<evidence type="ECO:0008006" key="3">
    <source>
        <dbReference type="Google" id="ProtNLM"/>
    </source>
</evidence>
<proteinExistence type="predicted"/>
<reference evidence="1 2" key="1">
    <citation type="submission" date="2014-08" db="EMBL/GenBank/DDBJ databases">
        <title>Genomic and Phenotypic Diversity of Colwellia psychrerythraea strains from Disparate Marine Basins.</title>
        <authorList>
            <person name="Techtmann S.M."/>
            <person name="Stelling S.C."/>
            <person name="Utturkar S.M."/>
            <person name="Alshibli N."/>
            <person name="Harris A."/>
            <person name="Brown S.D."/>
            <person name="Hazen T.C."/>
        </authorList>
    </citation>
    <scope>NUCLEOTIDE SEQUENCE [LARGE SCALE GENOMIC DNA]</scope>
    <source>
        <strain evidence="1 2">GAB14E</strain>
    </source>
</reference>
<dbReference type="EMBL" id="JQEC01000040">
    <property type="protein sequence ID" value="KGJ91712.1"/>
    <property type="molecule type" value="Genomic_DNA"/>
</dbReference>
<comment type="caution">
    <text evidence="1">The sequence shown here is derived from an EMBL/GenBank/DDBJ whole genome shotgun (WGS) entry which is preliminary data.</text>
</comment>
<gene>
    <name evidence="1" type="ORF">GAB14E_3194</name>
</gene>
<name>A0A099KP82_COLPS</name>
<evidence type="ECO:0000313" key="1">
    <source>
        <dbReference type="EMBL" id="KGJ91712.1"/>
    </source>
</evidence>
<dbReference type="Proteomes" id="UP000029868">
    <property type="component" value="Unassembled WGS sequence"/>
</dbReference>
<dbReference type="InterPro" id="IPR038396">
    <property type="entry name" value="SpoIIAA-like_sf"/>
</dbReference>
<organism evidence="1 2">
    <name type="scientific">Colwellia psychrerythraea</name>
    <name type="common">Vibrio psychroerythus</name>
    <dbReference type="NCBI Taxonomy" id="28229"/>
    <lineage>
        <taxon>Bacteria</taxon>
        <taxon>Pseudomonadati</taxon>
        <taxon>Pseudomonadota</taxon>
        <taxon>Gammaproteobacteria</taxon>
        <taxon>Alteromonadales</taxon>
        <taxon>Colwelliaceae</taxon>
        <taxon>Colwellia</taxon>
    </lineage>
</organism>
<sequence>MNIEHGEVTIKVIDNIILVRSIGAFNEYGAQKYTNCIRDAVDDLQDKSFSILTNNLEFLGGTPEAYQELESYNVWLNQQKLIAKAMVITSSTMLDVINMLSPSRASQQTKSFNNEKDAMNWLKSLN</sequence>
<dbReference type="RefSeq" id="WP_033082923.1">
    <property type="nucleotide sequence ID" value="NZ_JQEC01000040.1"/>
</dbReference>
<evidence type="ECO:0000313" key="2">
    <source>
        <dbReference type="Proteomes" id="UP000029868"/>
    </source>
</evidence>
<dbReference type="PATRIC" id="fig|28229.3.peg.2914"/>
<dbReference type="OrthoDB" id="6293699at2"/>